<name>A0A8S4SCI3_9NEOP</name>
<evidence type="ECO:0000313" key="2">
    <source>
        <dbReference type="Proteomes" id="UP000838756"/>
    </source>
</evidence>
<proteinExistence type="predicted"/>
<dbReference type="Proteomes" id="UP000838756">
    <property type="component" value="Unassembled WGS sequence"/>
</dbReference>
<comment type="caution">
    <text evidence="1">The sequence shown here is derived from an EMBL/GenBank/DDBJ whole genome shotgun (WGS) entry which is preliminary data.</text>
</comment>
<reference evidence="1" key="1">
    <citation type="submission" date="2022-03" db="EMBL/GenBank/DDBJ databases">
        <authorList>
            <person name="Lindestad O."/>
        </authorList>
    </citation>
    <scope>NUCLEOTIDE SEQUENCE</scope>
</reference>
<sequence>MCRLRAGGARAGRVVIKVRNGRRRKTAQCRASISTPHSAGRRRNTRWAPDQSRTRLATSITRLTIKRPLTLEPVLGSSFTRTLLAECFVCTYSNKLDVIDILIKCFY</sequence>
<gene>
    <name evidence="1" type="primary">jg22365</name>
    <name evidence="1" type="ORF">PAEG_LOCUS22860</name>
</gene>
<protein>
    <submittedName>
        <fullName evidence="1">Jg22365 protein</fullName>
    </submittedName>
</protein>
<organism evidence="1 2">
    <name type="scientific">Pararge aegeria aegeria</name>
    <dbReference type="NCBI Taxonomy" id="348720"/>
    <lineage>
        <taxon>Eukaryota</taxon>
        <taxon>Metazoa</taxon>
        <taxon>Ecdysozoa</taxon>
        <taxon>Arthropoda</taxon>
        <taxon>Hexapoda</taxon>
        <taxon>Insecta</taxon>
        <taxon>Pterygota</taxon>
        <taxon>Neoptera</taxon>
        <taxon>Endopterygota</taxon>
        <taxon>Lepidoptera</taxon>
        <taxon>Glossata</taxon>
        <taxon>Ditrysia</taxon>
        <taxon>Papilionoidea</taxon>
        <taxon>Nymphalidae</taxon>
        <taxon>Satyrinae</taxon>
        <taxon>Satyrini</taxon>
        <taxon>Parargina</taxon>
        <taxon>Pararge</taxon>
    </lineage>
</organism>
<dbReference type="AlphaFoldDB" id="A0A8S4SCI3"/>
<evidence type="ECO:0000313" key="1">
    <source>
        <dbReference type="EMBL" id="CAH2255941.1"/>
    </source>
</evidence>
<accession>A0A8S4SCI3</accession>
<dbReference type="EMBL" id="CAKXAJ010026096">
    <property type="protein sequence ID" value="CAH2255941.1"/>
    <property type="molecule type" value="Genomic_DNA"/>
</dbReference>
<keyword evidence="2" id="KW-1185">Reference proteome</keyword>